<accession>A0A5C3E8I4</accession>
<evidence type="ECO:0000313" key="2">
    <source>
        <dbReference type="Proteomes" id="UP000324022"/>
    </source>
</evidence>
<gene>
    <name evidence="1" type="ORF">UTRI_10160</name>
</gene>
<protein>
    <submittedName>
        <fullName evidence="1">Uncharacterized protein</fullName>
    </submittedName>
</protein>
<organism evidence="1 2">
    <name type="scientific">Ustilago trichophora</name>
    <dbReference type="NCBI Taxonomy" id="86804"/>
    <lineage>
        <taxon>Eukaryota</taxon>
        <taxon>Fungi</taxon>
        <taxon>Dikarya</taxon>
        <taxon>Basidiomycota</taxon>
        <taxon>Ustilaginomycotina</taxon>
        <taxon>Ustilaginomycetes</taxon>
        <taxon>Ustilaginales</taxon>
        <taxon>Ustilaginaceae</taxon>
        <taxon>Ustilago</taxon>
    </lineage>
</organism>
<keyword evidence="2" id="KW-1185">Reference proteome</keyword>
<dbReference type="Proteomes" id="UP000324022">
    <property type="component" value="Unassembled WGS sequence"/>
</dbReference>
<evidence type="ECO:0000313" key="1">
    <source>
        <dbReference type="EMBL" id="SPO26862.1"/>
    </source>
</evidence>
<reference evidence="1 2" key="1">
    <citation type="submission" date="2018-03" db="EMBL/GenBank/DDBJ databases">
        <authorList>
            <person name="Guldener U."/>
        </authorList>
    </citation>
    <scope>NUCLEOTIDE SEQUENCE [LARGE SCALE GENOMIC DNA]</scope>
    <source>
        <strain evidence="1 2">NBRC100155</strain>
    </source>
</reference>
<proteinExistence type="predicted"/>
<name>A0A5C3E8I4_9BASI</name>
<sequence>MGDEMFDKDRLSYVAIQVQNCIQPSDTAALKADVGPTLRVSDSRIKQCLELVIDLRSAATCCVYTLPAPPSLALEQRQGLVRHNMLMGGATLSVLTILTAPARNQAGILIGNTDSLDTLEFDEEHVKYVHNVEDKGEHQRAWRDAQTRVDGALVCVTQLPEGGDGDLDIS</sequence>
<dbReference type="AlphaFoldDB" id="A0A5C3E8I4"/>
<dbReference type="EMBL" id="OOIN01000015">
    <property type="protein sequence ID" value="SPO26862.1"/>
    <property type="molecule type" value="Genomic_DNA"/>
</dbReference>